<sequence>MANEEERWQKIGERLKKAREYVELKQEEAAKAVGISRSALSQIENGKRKVDAVELSNFARIYGQTIEHLSGDAQELAIPDSVTALARAAKGLSTEDQDELLRFAQFLQARPVKDRDNG</sequence>
<geneLocation type="plasmid" evidence="3">
    <name>pSM135B_Rh08</name>
</geneLocation>
<gene>
    <name evidence="3" type="ORF">ELH90_36295</name>
</gene>
<dbReference type="EMBL" id="SIOP01000005">
    <property type="protein sequence ID" value="TAY42400.1"/>
    <property type="molecule type" value="Genomic_DNA"/>
</dbReference>
<dbReference type="Pfam" id="PF13560">
    <property type="entry name" value="HTH_31"/>
    <property type="match status" value="1"/>
</dbReference>
<dbReference type="RefSeq" id="WP_130719464.1">
    <property type="nucleotide sequence ID" value="NZ_SIOP01000005.1"/>
</dbReference>
<reference evidence="3 4" key="1">
    <citation type="submission" date="2019-02" db="EMBL/GenBank/DDBJ databases">
        <title>The genomic architecture of introgression among sibling species of bacteria.</title>
        <authorList>
            <person name="Cavassim M.I.A."/>
            <person name="Moeskjaer S."/>
            <person name="Moslemi C."/>
            <person name="Fields B."/>
            <person name="Bachmann A."/>
            <person name="Vilhjalmsson B."/>
            <person name="Schierup M.H."/>
            <person name="Young J.P.W."/>
            <person name="Andersen S.U."/>
        </authorList>
    </citation>
    <scope>NUCLEOTIDE SEQUENCE [LARGE SCALE GENOMIC DNA]</scope>
    <source>
        <strain evidence="3 4">SM135B</strain>
        <plasmid evidence="3">pSM135B_Rh08</plasmid>
    </source>
</reference>
<dbReference type="Proteomes" id="UP000292974">
    <property type="component" value="Unassembled WGS sequence"/>
</dbReference>
<dbReference type="PANTHER" id="PTHR46558:SF11">
    <property type="entry name" value="HTH-TYPE TRANSCRIPTIONAL REGULATOR XRE"/>
    <property type="match status" value="1"/>
</dbReference>
<protein>
    <submittedName>
        <fullName evidence="3">XRE family transcriptional regulator</fullName>
    </submittedName>
</protein>
<name>A0A7M3DJH2_RHILE</name>
<dbReference type="GO" id="GO:0003677">
    <property type="term" value="F:DNA binding"/>
    <property type="evidence" value="ECO:0007669"/>
    <property type="project" value="UniProtKB-KW"/>
</dbReference>
<evidence type="ECO:0000256" key="1">
    <source>
        <dbReference type="ARBA" id="ARBA00023125"/>
    </source>
</evidence>
<evidence type="ECO:0000259" key="2">
    <source>
        <dbReference type="PROSITE" id="PS50943"/>
    </source>
</evidence>
<evidence type="ECO:0000313" key="3">
    <source>
        <dbReference type="EMBL" id="TAY42400.1"/>
    </source>
</evidence>
<proteinExistence type="predicted"/>
<accession>A0A7M3DJH2</accession>
<keyword evidence="3" id="KW-0614">Plasmid</keyword>
<dbReference type="Gene3D" id="1.10.260.40">
    <property type="entry name" value="lambda repressor-like DNA-binding domains"/>
    <property type="match status" value="1"/>
</dbReference>
<dbReference type="PANTHER" id="PTHR46558">
    <property type="entry name" value="TRACRIPTIONAL REGULATORY PROTEIN-RELATED-RELATED"/>
    <property type="match status" value="1"/>
</dbReference>
<dbReference type="AlphaFoldDB" id="A0A7M3DJH2"/>
<dbReference type="InterPro" id="IPR001387">
    <property type="entry name" value="Cro/C1-type_HTH"/>
</dbReference>
<keyword evidence="1" id="KW-0238">DNA-binding</keyword>
<organism evidence="3 4">
    <name type="scientific">Rhizobium leguminosarum</name>
    <dbReference type="NCBI Taxonomy" id="384"/>
    <lineage>
        <taxon>Bacteria</taxon>
        <taxon>Pseudomonadati</taxon>
        <taxon>Pseudomonadota</taxon>
        <taxon>Alphaproteobacteria</taxon>
        <taxon>Hyphomicrobiales</taxon>
        <taxon>Rhizobiaceae</taxon>
        <taxon>Rhizobium/Agrobacterium group</taxon>
        <taxon>Rhizobium</taxon>
    </lineage>
</organism>
<dbReference type="SUPFAM" id="SSF47413">
    <property type="entry name" value="lambda repressor-like DNA-binding domains"/>
    <property type="match status" value="1"/>
</dbReference>
<dbReference type="CDD" id="cd00093">
    <property type="entry name" value="HTH_XRE"/>
    <property type="match status" value="1"/>
</dbReference>
<evidence type="ECO:0000313" key="4">
    <source>
        <dbReference type="Proteomes" id="UP000292974"/>
    </source>
</evidence>
<feature type="domain" description="HTH cro/C1-type" evidence="2">
    <location>
        <begin position="15"/>
        <end position="69"/>
    </location>
</feature>
<dbReference type="SMART" id="SM00530">
    <property type="entry name" value="HTH_XRE"/>
    <property type="match status" value="1"/>
</dbReference>
<dbReference type="PROSITE" id="PS50943">
    <property type="entry name" value="HTH_CROC1"/>
    <property type="match status" value="1"/>
</dbReference>
<dbReference type="InterPro" id="IPR010982">
    <property type="entry name" value="Lambda_DNA-bd_dom_sf"/>
</dbReference>
<comment type="caution">
    <text evidence="3">The sequence shown here is derived from an EMBL/GenBank/DDBJ whole genome shotgun (WGS) entry which is preliminary data.</text>
</comment>